<feature type="transmembrane region" description="Helical" evidence="1">
    <location>
        <begin position="12"/>
        <end position="34"/>
    </location>
</feature>
<evidence type="ECO:0000256" key="1">
    <source>
        <dbReference type="SAM" id="Phobius"/>
    </source>
</evidence>
<feature type="transmembrane region" description="Helical" evidence="1">
    <location>
        <begin position="82"/>
        <end position="104"/>
    </location>
</feature>
<evidence type="ECO:0000313" key="3">
    <source>
        <dbReference type="Proteomes" id="UP000095463"/>
    </source>
</evidence>
<dbReference type="OrthoDB" id="9922826at2"/>
<evidence type="ECO:0000313" key="2">
    <source>
        <dbReference type="EMBL" id="OEO30074.1"/>
    </source>
</evidence>
<dbReference type="RefSeq" id="WP_069910706.1">
    <property type="nucleotide sequence ID" value="NZ_LAJE02000235.1"/>
</dbReference>
<dbReference type="EMBL" id="LAJE02000235">
    <property type="protein sequence ID" value="OEO30074.1"/>
    <property type="molecule type" value="Genomic_DNA"/>
</dbReference>
<proteinExistence type="predicted"/>
<name>A0A1E5XNJ5_9HYPH</name>
<dbReference type="Proteomes" id="UP000095463">
    <property type="component" value="Unassembled WGS sequence"/>
</dbReference>
<keyword evidence="1" id="KW-1133">Transmembrane helix</keyword>
<dbReference type="AlphaFoldDB" id="A0A1E5XNJ5"/>
<sequence>MPSPSNARYEVTAYIIAAVVIATLVGAVVGAMFADNDAGRASVGIVAAFCAVAVEIVVRRYLGEALPQFFLSNRERHAPLSVWVGAFVTAVAAGLATSSIGQLMGITDSMMIGLLAGLFAGLIASVLVVLHDHEANSEWRIASRE</sequence>
<keyword evidence="1" id="KW-0812">Transmembrane</keyword>
<feature type="transmembrane region" description="Helical" evidence="1">
    <location>
        <begin position="40"/>
        <end position="62"/>
    </location>
</feature>
<feature type="transmembrane region" description="Helical" evidence="1">
    <location>
        <begin position="110"/>
        <end position="130"/>
    </location>
</feature>
<organism evidence="2 3">
    <name type="scientific">Devosia insulae DS-56</name>
    <dbReference type="NCBI Taxonomy" id="1116389"/>
    <lineage>
        <taxon>Bacteria</taxon>
        <taxon>Pseudomonadati</taxon>
        <taxon>Pseudomonadota</taxon>
        <taxon>Alphaproteobacteria</taxon>
        <taxon>Hyphomicrobiales</taxon>
        <taxon>Devosiaceae</taxon>
        <taxon>Devosia</taxon>
    </lineage>
</organism>
<protein>
    <submittedName>
        <fullName evidence="2">Uncharacterized protein</fullName>
    </submittedName>
</protein>
<keyword evidence="3" id="KW-1185">Reference proteome</keyword>
<reference evidence="2 3" key="1">
    <citation type="journal article" date="2015" name="Genome Announc.">
        <title>Genome Assemblies of Three Soil-Associated Devosia species: D. insulae, D. limi, and D. soli.</title>
        <authorList>
            <person name="Hassan Y.I."/>
            <person name="Lepp D."/>
            <person name="Zhou T."/>
        </authorList>
    </citation>
    <scope>NUCLEOTIDE SEQUENCE [LARGE SCALE GENOMIC DNA]</scope>
    <source>
        <strain evidence="2 3">DS-56</strain>
    </source>
</reference>
<keyword evidence="1" id="KW-0472">Membrane</keyword>
<gene>
    <name evidence="2" type="ORF">VW23_001435</name>
</gene>
<accession>A0A1E5XNJ5</accession>
<comment type="caution">
    <text evidence="2">The sequence shown here is derived from an EMBL/GenBank/DDBJ whole genome shotgun (WGS) entry which is preliminary data.</text>
</comment>